<sequence length="261" mass="29340">MLDWLKKFFSKTEQPDVGLGSTIYSNWTIQTTAHWMDHFNVESEAQANGSLDLPPSDSPSLDQFHAHVKTEFDRFKSTKKNEIDLQIKSLESTLGRLEDNRDTFSQHEEKYKDKIKGVQQEFDGRIKNANEDVKASKADLSNFKRNNKLTRPAKPMTSQLLFVMILVVILIIETILNGVFLGENLIGSSAAGMTWAFAFSAVNVSIGVLFAPLIRNINHVRGGVKLFGYFVALIWLSIIAAFNFLIGHFRDAITLPEGQGM</sequence>
<feature type="non-terminal residue" evidence="2">
    <location>
        <position position="261"/>
    </location>
</feature>
<keyword evidence="1" id="KW-1133">Transmembrane helix</keyword>
<keyword evidence="1" id="KW-0472">Membrane</keyword>
<name>A0A382MS09_9ZZZZ</name>
<protein>
    <submittedName>
        <fullName evidence="2">Uncharacterized protein</fullName>
    </submittedName>
</protein>
<accession>A0A382MS09</accession>
<evidence type="ECO:0000313" key="2">
    <source>
        <dbReference type="EMBL" id="SVC51350.1"/>
    </source>
</evidence>
<feature type="transmembrane region" description="Helical" evidence="1">
    <location>
        <begin position="226"/>
        <end position="246"/>
    </location>
</feature>
<dbReference type="EMBL" id="UINC01095343">
    <property type="protein sequence ID" value="SVC51350.1"/>
    <property type="molecule type" value="Genomic_DNA"/>
</dbReference>
<keyword evidence="1" id="KW-0812">Transmembrane</keyword>
<dbReference type="AlphaFoldDB" id="A0A382MS09"/>
<organism evidence="2">
    <name type="scientific">marine metagenome</name>
    <dbReference type="NCBI Taxonomy" id="408172"/>
    <lineage>
        <taxon>unclassified sequences</taxon>
        <taxon>metagenomes</taxon>
        <taxon>ecological metagenomes</taxon>
    </lineage>
</organism>
<feature type="transmembrane region" description="Helical" evidence="1">
    <location>
        <begin position="193"/>
        <end position="214"/>
    </location>
</feature>
<feature type="transmembrane region" description="Helical" evidence="1">
    <location>
        <begin position="160"/>
        <end position="181"/>
    </location>
</feature>
<reference evidence="2" key="1">
    <citation type="submission" date="2018-05" db="EMBL/GenBank/DDBJ databases">
        <authorList>
            <person name="Lanie J.A."/>
            <person name="Ng W.-L."/>
            <person name="Kazmierczak K.M."/>
            <person name="Andrzejewski T.M."/>
            <person name="Davidsen T.M."/>
            <person name="Wayne K.J."/>
            <person name="Tettelin H."/>
            <person name="Glass J.I."/>
            <person name="Rusch D."/>
            <person name="Podicherti R."/>
            <person name="Tsui H.-C.T."/>
            <person name="Winkler M.E."/>
        </authorList>
    </citation>
    <scope>NUCLEOTIDE SEQUENCE</scope>
</reference>
<gene>
    <name evidence="2" type="ORF">METZ01_LOCUS304204</name>
</gene>
<evidence type="ECO:0000256" key="1">
    <source>
        <dbReference type="SAM" id="Phobius"/>
    </source>
</evidence>
<proteinExistence type="predicted"/>